<sequence length="171" mass="19880">MTDRLKFSFPLGQNVEFADEFPVVMDYGQNGKTFSRQNPSVLKKKANSSQKYIRNSFVNTDSGDLFKRGRWKSSRSVWEQFRLVKRQDAEYKLIGGGHLPGDLATSVNPDGQQTGQQKRFGTGCAEQKTFPIPTEVETRRQVTLSFRIMRQSYYQSLYHWWQKKANPITIW</sequence>
<gene>
    <name evidence="1" type="ORF">RUM44_012485</name>
</gene>
<reference evidence="1 2" key="1">
    <citation type="submission" date="2023-09" db="EMBL/GenBank/DDBJ databases">
        <title>Genomes of two closely related lineages of the louse Polyplax serrata with different host specificities.</title>
        <authorList>
            <person name="Martinu J."/>
            <person name="Tarabai H."/>
            <person name="Stefka J."/>
            <person name="Hypsa V."/>
        </authorList>
    </citation>
    <scope>NUCLEOTIDE SEQUENCE [LARGE SCALE GENOMIC DNA]</scope>
    <source>
        <strain evidence="1">98ZLc_SE</strain>
    </source>
</reference>
<dbReference type="EMBL" id="JAWJWF010000001">
    <property type="protein sequence ID" value="KAK6640788.1"/>
    <property type="molecule type" value="Genomic_DNA"/>
</dbReference>
<proteinExistence type="predicted"/>
<keyword evidence="2" id="KW-1185">Reference proteome</keyword>
<comment type="caution">
    <text evidence="1">The sequence shown here is derived from an EMBL/GenBank/DDBJ whole genome shotgun (WGS) entry which is preliminary data.</text>
</comment>
<evidence type="ECO:0000313" key="2">
    <source>
        <dbReference type="Proteomes" id="UP001359485"/>
    </source>
</evidence>
<dbReference type="Proteomes" id="UP001359485">
    <property type="component" value="Unassembled WGS sequence"/>
</dbReference>
<organism evidence="1 2">
    <name type="scientific">Polyplax serrata</name>
    <name type="common">Common mouse louse</name>
    <dbReference type="NCBI Taxonomy" id="468196"/>
    <lineage>
        <taxon>Eukaryota</taxon>
        <taxon>Metazoa</taxon>
        <taxon>Ecdysozoa</taxon>
        <taxon>Arthropoda</taxon>
        <taxon>Hexapoda</taxon>
        <taxon>Insecta</taxon>
        <taxon>Pterygota</taxon>
        <taxon>Neoptera</taxon>
        <taxon>Paraneoptera</taxon>
        <taxon>Psocodea</taxon>
        <taxon>Troctomorpha</taxon>
        <taxon>Phthiraptera</taxon>
        <taxon>Anoplura</taxon>
        <taxon>Polyplacidae</taxon>
        <taxon>Polyplax</taxon>
    </lineage>
</organism>
<name>A0ABR1BBF1_POLSC</name>
<evidence type="ECO:0000313" key="1">
    <source>
        <dbReference type="EMBL" id="KAK6640788.1"/>
    </source>
</evidence>
<protein>
    <submittedName>
        <fullName evidence="1">Uncharacterized protein</fullName>
    </submittedName>
</protein>
<accession>A0ABR1BBF1</accession>